<dbReference type="InParanoid" id="A0A1E5RIA1"/>
<dbReference type="OrthoDB" id="19091at2759"/>
<dbReference type="GO" id="GO:0005829">
    <property type="term" value="C:cytosol"/>
    <property type="evidence" value="ECO:0007669"/>
    <property type="project" value="TreeGrafter"/>
</dbReference>
<dbReference type="GO" id="GO:0045332">
    <property type="term" value="P:phospholipid translocation"/>
    <property type="evidence" value="ECO:0007669"/>
    <property type="project" value="TreeGrafter"/>
</dbReference>
<proteinExistence type="inferred from homology"/>
<dbReference type="EMBL" id="LPNM01000006">
    <property type="protein sequence ID" value="OEJ86617.1"/>
    <property type="molecule type" value="Genomic_DNA"/>
</dbReference>
<dbReference type="Pfam" id="PF05254">
    <property type="entry name" value="UPF0203"/>
    <property type="match status" value="1"/>
</dbReference>
<reference evidence="4" key="1">
    <citation type="journal article" date="2016" name="Genome Announc.">
        <title>Genome sequences of three species of Hanseniaspora isolated from spontaneous wine fermentations.</title>
        <authorList>
            <person name="Sternes P.R."/>
            <person name="Lee D."/>
            <person name="Kutyna D.R."/>
            <person name="Borneman A.R."/>
        </authorList>
    </citation>
    <scope>NUCLEOTIDE SEQUENCE [LARGE SCALE GENOMIC DNA]</scope>
    <source>
        <strain evidence="4">AWRI3579</strain>
    </source>
</reference>
<dbReference type="STRING" id="56408.A0A1E5RIA1"/>
<dbReference type="AlphaFoldDB" id="A0A1E5RIA1"/>
<dbReference type="Proteomes" id="UP000095728">
    <property type="component" value="Unassembled WGS sequence"/>
</dbReference>
<gene>
    <name evidence="3" type="ORF">AWRI3579_g1343</name>
</gene>
<dbReference type="PANTHER" id="PTHR46403:SF1">
    <property type="entry name" value="TP53-REGULATED INHIBITOR OF APOPTOSIS 1"/>
    <property type="match status" value="1"/>
</dbReference>
<evidence type="ECO:0000313" key="4">
    <source>
        <dbReference type="Proteomes" id="UP000095728"/>
    </source>
</evidence>
<dbReference type="GO" id="GO:0005758">
    <property type="term" value="C:mitochondrial intermembrane space"/>
    <property type="evidence" value="ECO:0007669"/>
    <property type="project" value="TreeGrafter"/>
</dbReference>
<sequence>MGQSISSPVPVFAKECTELHKKYDQCFSTWYDKEFLKGESMENPCLDQWTDYMQCVNVALIKKGIRSIDTFDKEDLPDNIGEVLKQHAASQESTSEKNA</sequence>
<evidence type="ECO:0000256" key="1">
    <source>
        <dbReference type="ARBA" id="ARBA00006196"/>
    </source>
</evidence>
<evidence type="ECO:0000256" key="2">
    <source>
        <dbReference type="ARBA" id="ARBA00023157"/>
    </source>
</evidence>
<dbReference type="GO" id="GO:1990050">
    <property type="term" value="F:phosphatidic acid transfer activity"/>
    <property type="evidence" value="ECO:0007669"/>
    <property type="project" value="TreeGrafter"/>
</dbReference>
<dbReference type="GO" id="GO:0005634">
    <property type="term" value="C:nucleus"/>
    <property type="evidence" value="ECO:0007669"/>
    <property type="project" value="TreeGrafter"/>
</dbReference>
<dbReference type="PANTHER" id="PTHR46403">
    <property type="entry name" value="TP53-REGULATED INHIBITOR OF APOPTOSIS 1"/>
    <property type="match status" value="1"/>
</dbReference>
<protein>
    <submittedName>
        <fullName evidence="3">Mitochondrial distribution and morphology protein 35</fullName>
    </submittedName>
</protein>
<keyword evidence="2" id="KW-1015">Disulfide bond</keyword>
<evidence type="ECO:0000313" key="3">
    <source>
        <dbReference type="EMBL" id="OEJ86617.1"/>
    </source>
</evidence>
<dbReference type="InterPro" id="IPR007918">
    <property type="entry name" value="MDM35_apoptosis"/>
</dbReference>
<organism evidence="3 4">
    <name type="scientific">Hanseniaspora osmophila</name>
    <dbReference type="NCBI Taxonomy" id="56408"/>
    <lineage>
        <taxon>Eukaryota</taxon>
        <taxon>Fungi</taxon>
        <taxon>Dikarya</taxon>
        <taxon>Ascomycota</taxon>
        <taxon>Saccharomycotina</taxon>
        <taxon>Saccharomycetes</taxon>
        <taxon>Saccharomycodales</taxon>
        <taxon>Saccharomycodaceae</taxon>
        <taxon>Hanseniaspora</taxon>
    </lineage>
</organism>
<comment type="caution">
    <text evidence="3">The sequence shown here is derived from an EMBL/GenBank/DDBJ whole genome shotgun (WGS) entry which is preliminary data.</text>
</comment>
<name>A0A1E5RIA1_9ASCO</name>
<accession>A0A1E5RIA1</accession>
<keyword evidence="4" id="KW-1185">Reference proteome</keyword>
<dbReference type="PROSITE" id="PS51808">
    <property type="entry name" value="CHCH"/>
    <property type="match status" value="1"/>
</dbReference>
<comment type="similarity">
    <text evidence="1">Belongs to the TRIAP1/MDM35 family.</text>
</comment>
<dbReference type="FunCoup" id="A0A1E5RIA1">
    <property type="interactions" value="192"/>
</dbReference>